<reference evidence="9 10" key="1">
    <citation type="submission" date="2014-02" db="EMBL/GenBank/DDBJ databases">
        <title>Comparative genomics and transcriptomics to identify genetic mechanisms underlying the emergence of carbapenem resistant Acinetobacter baumannii (CRAb).</title>
        <authorList>
            <person name="Harris A.D."/>
            <person name="Johnson K.J."/>
            <person name="George J."/>
            <person name="Shefchek K."/>
            <person name="Daugherty S.C."/>
            <person name="Parankush S."/>
            <person name="Sadzewicz L."/>
            <person name="Tallon L."/>
            <person name="Sengamalay N."/>
            <person name="Hazen T.H."/>
            <person name="Rasko D.A."/>
        </authorList>
    </citation>
    <scope>NUCLEOTIDE SEQUENCE [LARGE SCALE GENOMIC DNA]</scope>
    <source>
        <strain evidence="9 10">625974</strain>
    </source>
</reference>
<dbReference type="PANTHER" id="PTHR31873:SF6">
    <property type="entry name" value="ASPARTATE DEHYDROGENASE DOMAIN-CONTAINING PROTEIN"/>
    <property type="match status" value="1"/>
</dbReference>
<dbReference type="GO" id="GO:0016639">
    <property type="term" value="F:oxidoreductase activity, acting on the CH-NH2 group of donors, NAD or NADP as acceptor"/>
    <property type="evidence" value="ECO:0007669"/>
    <property type="project" value="UniProtKB-UniRule"/>
</dbReference>
<feature type="active site" evidence="6">
    <location>
        <position position="216"/>
    </location>
</feature>
<dbReference type="InterPro" id="IPR011182">
    <property type="entry name" value="L-Asp_DH"/>
</dbReference>
<evidence type="ECO:0000256" key="2">
    <source>
        <dbReference type="ARBA" id="ARBA00022642"/>
    </source>
</evidence>
<dbReference type="InterPro" id="IPR005106">
    <property type="entry name" value="Asp/hSer_DH_NAD-bd"/>
</dbReference>
<feature type="binding site" evidence="6">
    <location>
        <position position="186"/>
    </location>
    <ligand>
        <name>NAD(+)</name>
        <dbReference type="ChEBI" id="CHEBI:57540"/>
    </ligand>
</feature>
<evidence type="ECO:0000256" key="6">
    <source>
        <dbReference type="HAMAP-Rule" id="MF_01265"/>
    </source>
</evidence>
<evidence type="ECO:0000256" key="3">
    <source>
        <dbReference type="ARBA" id="ARBA00022857"/>
    </source>
</evidence>
<comment type="miscellaneous">
    <text evidence="6">The iminoaspartate product is unstable in aqueous solution and can decompose to oxaloacetate and ammonia.</text>
</comment>
<dbReference type="GO" id="GO:0051287">
    <property type="term" value="F:NAD binding"/>
    <property type="evidence" value="ECO:0007669"/>
    <property type="project" value="UniProtKB-UniRule"/>
</dbReference>
<evidence type="ECO:0000256" key="4">
    <source>
        <dbReference type="ARBA" id="ARBA00023002"/>
    </source>
</evidence>
<comment type="similarity">
    <text evidence="1 6">Belongs to the L-aspartate dehydrogenase family.</text>
</comment>
<organism evidence="9 10">
    <name type="scientific">Acinetobacter baumannii 625974</name>
    <dbReference type="NCBI Taxonomy" id="1310607"/>
    <lineage>
        <taxon>Bacteria</taxon>
        <taxon>Pseudomonadati</taxon>
        <taxon>Pseudomonadota</taxon>
        <taxon>Gammaproteobacteria</taxon>
        <taxon>Moraxellales</taxon>
        <taxon>Moraxellaceae</taxon>
        <taxon>Acinetobacter</taxon>
        <taxon>Acinetobacter calcoaceticus/baumannii complex</taxon>
    </lineage>
</organism>
<feature type="binding site" evidence="6">
    <location>
        <position position="120"/>
    </location>
    <ligand>
        <name>NAD(+)</name>
        <dbReference type="ChEBI" id="CHEBI:57540"/>
    </ligand>
</feature>
<dbReference type="Pfam" id="PF03447">
    <property type="entry name" value="NAD_binding_3"/>
    <property type="match status" value="1"/>
</dbReference>
<dbReference type="PATRIC" id="fig|1310607.3.peg.82"/>
<dbReference type="RefSeq" id="WP_000735781.1">
    <property type="nucleotide sequence ID" value="NZ_JEXD01000001.1"/>
</dbReference>
<keyword evidence="4 6" id="KW-0560">Oxidoreductase</keyword>
<dbReference type="UniPathway" id="UPA00253">
    <property type="reaction ID" value="UER00456"/>
</dbReference>
<evidence type="ECO:0000256" key="5">
    <source>
        <dbReference type="ARBA" id="ARBA00023027"/>
    </source>
</evidence>
<dbReference type="Gene3D" id="3.40.50.720">
    <property type="entry name" value="NAD(P)-binding Rossmann-like Domain"/>
    <property type="match status" value="1"/>
</dbReference>
<evidence type="ECO:0000256" key="1">
    <source>
        <dbReference type="ARBA" id="ARBA00008331"/>
    </source>
</evidence>
<accession>A0A009PMU8</accession>
<comment type="catalytic activity">
    <reaction evidence="6">
        <text>L-aspartate + NAD(+) + H2O = oxaloacetate + NH4(+) + NADH + H(+)</text>
        <dbReference type="Rhea" id="RHEA:11788"/>
        <dbReference type="ChEBI" id="CHEBI:15377"/>
        <dbReference type="ChEBI" id="CHEBI:15378"/>
        <dbReference type="ChEBI" id="CHEBI:16452"/>
        <dbReference type="ChEBI" id="CHEBI:28938"/>
        <dbReference type="ChEBI" id="CHEBI:29991"/>
        <dbReference type="ChEBI" id="CHEBI:57540"/>
        <dbReference type="ChEBI" id="CHEBI:57945"/>
        <dbReference type="EC" id="1.4.1.21"/>
    </reaction>
</comment>
<feature type="domain" description="Aspartate dehydrogenase" evidence="7">
    <location>
        <begin position="164"/>
        <end position="251"/>
    </location>
</feature>
<dbReference type="Pfam" id="PF01958">
    <property type="entry name" value="Asp_DH_C"/>
    <property type="match status" value="1"/>
</dbReference>
<keyword evidence="5 6" id="KW-0520">NAD</keyword>
<dbReference type="EMBL" id="JEXD01000001">
    <property type="protein sequence ID" value="EXC09844.1"/>
    <property type="molecule type" value="Genomic_DNA"/>
</dbReference>
<evidence type="ECO:0000259" key="8">
    <source>
        <dbReference type="Pfam" id="PF03447"/>
    </source>
</evidence>
<dbReference type="PANTHER" id="PTHR31873">
    <property type="entry name" value="L-ASPARTATE DEHYDROGENASE-RELATED"/>
    <property type="match status" value="1"/>
</dbReference>
<dbReference type="GO" id="GO:0033735">
    <property type="term" value="F:aspartate dehydrogenase [NAD(P)+] activity"/>
    <property type="evidence" value="ECO:0007669"/>
    <property type="project" value="UniProtKB-EC"/>
</dbReference>
<name>A0A009PMU8_ACIBA</name>
<evidence type="ECO:0000313" key="10">
    <source>
        <dbReference type="Proteomes" id="UP000021108"/>
    </source>
</evidence>
<feature type="domain" description="Aspartate/homoserine dehydrogenase NAD-binding" evidence="8">
    <location>
        <begin position="8"/>
        <end position="116"/>
    </location>
</feature>
<dbReference type="NCBIfam" id="NF009827">
    <property type="entry name" value="PRK13303.1-2"/>
    <property type="match status" value="1"/>
</dbReference>
<dbReference type="GO" id="GO:0050661">
    <property type="term" value="F:NADP binding"/>
    <property type="evidence" value="ECO:0007669"/>
    <property type="project" value="UniProtKB-UniRule"/>
</dbReference>
<sequence length="263" mass="27945">MKKLMMIGFGAMAAEVYAHLPQDLQLKWIVVPSRSIEKVQSQVSSDIQVISDIEQCDGTPDYVIEVAGQAAVKEHAQKVLAKGWTIGLISVGTLADSEFLVQLKQTAEKNDAHLHLLAGAIAGIDGISAAKEGGLQKVTYKGCKSPKSWKGSYAEQLVDLDQVSEPTVFFTGTAREAAMKFPANANVAATIALAGLGMDETMVELTVDPTINKNKHTIVAEGGFGQMTIELVGVPLPSNPKTSTLAALSVIRACRNSVEAIQI</sequence>
<evidence type="ECO:0000313" key="9">
    <source>
        <dbReference type="EMBL" id="EXC09844.1"/>
    </source>
</evidence>
<comment type="catalytic activity">
    <reaction evidence="6">
        <text>L-aspartate + NADP(+) + H2O = oxaloacetate + NH4(+) + NADPH + H(+)</text>
        <dbReference type="Rhea" id="RHEA:11784"/>
        <dbReference type="ChEBI" id="CHEBI:15377"/>
        <dbReference type="ChEBI" id="CHEBI:15378"/>
        <dbReference type="ChEBI" id="CHEBI:16452"/>
        <dbReference type="ChEBI" id="CHEBI:28938"/>
        <dbReference type="ChEBI" id="CHEBI:29991"/>
        <dbReference type="ChEBI" id="CHEBI:57783"/>
        <dbReference type="ChEBI" id="CHEBI:58349"/>
        <dbReference type="EC" id="1.4.1.21"/>
    </reaction>
</comment>
<gene>
    <name evidence="6" type="primary">nadX</name>
    <name evidence="9" type="ORF">J506_0081</name>
</gene>
<dbReference type="InterPro" id="IPR002811">
    <property type="entry name" value="Asp_DH"/>
</dbReference>
<dbReference type="Gene3D" id="3.30.360.10">
    <property type="entry name" value="Dihydrodipicolinate Reductase, domain 2"/>
    <property type="match status" value="1"/>
</dbReference>
<dbReference type="EC" id="1.4.1.21" evidence="6"/>
<protein>
    <recommendedName>
        <fullName evidence="6">L-aspartate dehydrogenase</fullName>
        <ecNumber evidence="6">1.4.1.21</ecNumber>
    </recommendedName>
</protein>
<keyword evidence="2 6" id="KW-0662">Pyridine nucleotide biosynthesis</keyword>
<dbReference type="SUPFAM" id="SSF55347">
    <property type="entry name" value="Glyceraldehyde-3-phosphate dehydrogenase-like, C-terminal domain"/>
    <property type="match status" value="1"/>
</dbReference>
<dbReference type="GO" id="GO:0009435">
    <property type="term" value="P:NAD+ biosynthetic process"/>
    <property type="evidence" value="ECO:0007669"/>
    <property type="project" value="UniProtKB-UniRule"/>
</dbReference>
<comment type="caution">
    <text evidence="9">The sequence shown here is derived from an EMBL/GenBank/DDBJ whole genome shotgun (WGS) entry which is preliminary data.</text>
</comment>
<comment type="pathway">
    <text evidence="6">Cofactor biosynthesis; NAD(+) biosynthesis; iminoaspartate from L-aspartate (dehydrogenase route): step 1/1.</text>
</comment>
<dbReference type="HAMAP" id="MF_01265">
    <property type="entry name" value="NadX"/>
    <property type="match status" value="1"/>
</dbReference>
<dbReference type="InterPro" id="IPR036291">
    <property type="entry name" value="NAD(P)-bd_dom_sf"/>
</dbReference>
<evidence type="ECO:0000259" key="7">
    <source>
        <dbReference type="Pfam" id="PF01958"/>
    </source>
</evidence>
<dbReference type="Proteomes" id="UP000021108">
    <property type="component" value="Unassembled WGS sequence"/>
</dbReference>
<comment type="function">
    <text evidence="6">Specifically catalyzes the NAD or NADP-dependent dehydrogenation of L-aspartate to iminoaspartate.</text>
</comment>
<proteinExistence type="inferred from homology"/>
<dbReference type="SUPFAM" id="SSF51735">
    <property type="entry name" value="NAD(P)-binding Rossmann-fold domains"/>
    <property type="match status" value="1"/>
</dbReference>
<dbReference type="AlphaFoldDB" id="A0A009PMU8"/>
<dbReference type="PIRSF" id="PIRSF005227">
    <property type="entry name" value="Asp_dh_NAD_syn"/>
    <property type="match status" value="1"/>
</dbReference>
<dbReference type="InterPro" id="IPR020626">
    <property type="entry name" value="Asp_DH_prok"/>
</dbReference>
<dbReference type="NCBIfam" id="NF009828">
    <property type="entry name" value="PRK13303.1-3"/>
    <property type="match status" value="1"/>
</dbReference>
<keyword evidence="3 6" id="KW-0521">NADP</keyword>